<evidence type="ECO:0000313" key="2">
    <source>
        <dbReference type="Proteomes" id="UP000789396"/>
    </source>
</evidence>
<reference evidence="1" key="1">
    <citation type="submission" date="2021-06" db="EMBL/GenBank/DDBJ databases">
        <authorList>
            <person name="Kallberg Y."/>
            <person name="Tangrot J."/>
            <person name="Rosling A."/>
        </authorList>
    </citation>
    <scope>NUCLEOTIDE SEQUENCE</scope>
    <source>
        <strain evidence="1">IN212</strain>
    </source>
</reference>
<dbReference type="AlphaFoldDB" id="A0A9N9HTL9"/>
<sequence>KEDIRQEEVEYRKIVFRNSYLILERSYKTSANCDKITRKEGFVVSKKDDKVSNIAGFKIIDFYNKEMRGNKFGIRTVKKNKYNKVSYTRERKIKVFIRNQSSVYNFEAGFQKVQIDYKPQEVEQVSL</sequence>
<feature type="non-terminal residue" evidence="1">
    <location>
        <position position="1"/>
    </location>
</feature>
<dbReference type="EMBL" id="CAJVPZ010021194">
    <property type="protein sequence ID" value="CAG8705139.1"/>
    <property type="molecule type" value="Genomic_DNA"/>
</dbReference>
<protein>
    <submittedName>
        <fullName evidence="1">7581_t:CDS:1</fullName>
    </submittedName>
</protein>
<gene>
    <name evidence="1" type="ORF">RFULGI_LOCUS10578</name>
</gene>
<evidence type="ECO:0000313" key="1">
    <source>
        <dbReference type="EMBL" id="CAG8705139.1"/>
    </source>
</evidence>
<organism evidence="1 2">
    <name type="scientific">Racocetra fulgida</name>
    <dbReference type="NCBI Taxonomy" id="60492"/>
    <lineage>
        <taxon>Eukaryota</taxon>
        <taxon>Fungi</taxon>
        <taxon>Fungi incertae sedis</taxon>
        <taxon>Mucoromycota</taxon>
        <taxon>Glomeromycotina</taxon>
        <taxon>Glomeromycetes</taxon>
        <taxon>Diversisporales</taxon>
        <taxon>Gigasporaceae</taxon>
        <taxon>Racocetra</taxon>
    </lineage>
</organism>
<accession>A0A9N9HTL9</accession>
<proteinExistence type="predicted"/>
<name>A0A9N9HTL9_9GLOM</name>
<keyword evidence="2" id="KW-1185">Reference proteome</keyword>
<comment type="caution">
    <text evidence="1">The sequence shown here is derived from an EMBL/GenBank/DDBJ whole genome shotgun (WGS) entry which is preliminary data.</text>
</comment>
<dbReference type="Proteomes" id="UP000789396">
    <property type="component" value="Unassembled WGS sequence"/>
</dbReference>